<dbReference type="EMBL" id="CAJHNH020001913">
    <property type="protein sequence ID" value="CAG5124936.1"/>
    <property type="molecule type" value="Genomic_DNA"/>
</dbReference>
<reference evidence="1" key="1">
    <citation type="submission" date="2021-04" db="EMBL/GenBank/DDBJ databases">
        <authorList>
            <consortium name="Molecular Ecology Group"/>
        </authorList>
    </citation>
    <scope>NUCLEOTIDE SEQUENCE</scope>
</reference>
<feature type="non-terminal residue" evidence="1">
    <location>
        <position position="1"/>
    </location>
</feature>
<proteinExistence type="predicted"/>
<sequence>ICLLHEWYDLQEKILCPPPVYRLPVSRTSAGDGLARWPVFLSSLLHRWFVDDEQWYLISHRYVGRSINHSADEPGIRS</sequence>
<protein>
    <submittedName>
        <fullName evidence="1">Uncharacterized protein</fullName>
    </submittedName>
</protein>
<dbReference type="Proteomes" id="UP000678393">
    <property type="component" value="Unassembled WGS sequence"/>
</dbReference>
<name>A0A8S3ZCY6_9EUPU</name>
<dbReference type="AlphaFoldDB" id="A0A8S3ZCY6"/>
<evidence type="ECO:0000313" key="2">
    <source>
        <dbReference type="Proteomes" id="UP000678393"/>
    </source>
</evidence>
<accession>A0A8S3ZCY6</accession>
<feature type="non-terminal residue" evidence="1">
    <location>
        <position position="78"/>
    </location>
</feature>
<organism evidence="1 2">
    <name type="scientific">Candidula unifasciata</name>
    <dbReference type="NCBI Taxonomy" id="100452"/>
    <lineage>
        <taxon>Eukaryota</taxon>
        <taxon>Metazoa</taxon>
        <taxon>Spiralia</taxon>
        <taxon>Lophotrochozoa</taxon>
        <taxon>Mollusca</taxon>
        <taxon>Gastropoda</taxon>
        <taxon>Heterobranchia</taxon>
        <taxon>Euthyneura</taxon>
        <taxon>Panpulmonata</taxon>
        <taxon>Eupulmonata</taxon>
        <taxon>Stylommatophora</taxon>
        <taxon>Helicina</taxon>
        <taxon>Helicoidea</taxon>
        <taxon>Geomitridae</taxon>
        <taxon>Candidula</taxon>
    </lineage>
</organism>
<comment type="caution">
    <text evidence="1">The sequence shown here is derived from an EMBL/GenBank/DDBJ whole genome shotgun (WGS) entry which is preliminary data.</text>
</comment>
<keyword evidence="2" id="KW-1185">Reference proteome</keyword>
<evidence type="ECO:0000313" key="1">
    <source>
        <dbReference type="EMBL" id="CAG5124936.1"/>
    </source>
</evidence>
<gene>
    <name evidence="1" type="ORF">CUNI_LOCUS10494</name>
</gene>